<sequence length="174" mass="19885">MFNGSLAFRRLSNEKAPKVFKFKSHEKKSDEFISSDEENEVASSEECLQAWIDRALKYWLSLESKVKAIAFIAPSDHIIQTIAWETGDAFKVSDVLEFAFELPRPEKVRNWFMEKSIQFIHSQKPVGEVIELRMNAPKSVPSLSGGNAEGRLMHKNVIKDVLSYFDAKIDQTSE</sequence>
<protein>
    <submittedName>
        <fullName evidence="1">Uncharacterized protein</fullName>
    </submittedName>
</protein>
<dbReference type="EMBL" id="CABIJS010000111">
    <property type="protein sequence ID" value="VUZ43264.1"/>
    <property type="molecule type" value="Genomic_DNA"/>
</dbReference>
<organism evidence="1 2">
    <name type="scientific">Hymenolepis diminuta</name>
    <name type="common">Rat tapeworm</name>
    <dbReference type="NCBI Taxonomy" id="6216"/>
    <lineage>
        <taxon>Eukaryota</taxon>
        <taxon>Metazoa</taxon>
        <taxon>Spiralia</taxon>
        <taxon>Lophotrochozoa</taxon>
        <taxon>Platyhelminthes</taxon>
        <taxon>Cestoda</taxon>
        <taxon>Eucestoda</taxon>
        <taxon>Cyclophyllidea</taxon>
        <taxon>Hymenolepididae</taxon>
        <taxon>Hymenolepis</taxon>
    </lineage>
</organism>
<gene>
    <name evidence="1" type="ORF">WMSIL1_LOCUS4021</name>
</gene>
<proteinExistence type="predicted"/>
<evidence type="ECO:0000313" key="2">
    <source>
        <dbReference type="Proteomes" id="UP000321570"/>
    </source>
</evidence>
<reference evidence="1 2" key="1">
    <citation type="submission" date="2019-07" db="EMBL/GenBank/DDBJ databases">
        <authorList>
            <person name="Jastrzebski P J."/>
            <person name="Paukszto L."/>
            <person name="Jastrzebski P J."/>
        </authorList>
    </citation>
    <scope>NUCLEOTIDE SEQUENCE [LARGE SCALE GENOMIC DNA]</scope>
    <source>
        <strain evidence="1 2">WMS-il1</strain>
    </source>
</reference>
<dbReference type="AlphaFoldDB" id="A0A564Y9Q4"/>
<dbReference type="Proteomes" id="UP000321570">
    <property type="component" value="Unassembled WGS sequence"/>
</dbReference>
<accession>A0A564Y9Q4</accession>
<evidence type="ECO:0000313" key="1">
    <source>
        <dbReference type="EMBL" id="VUZ43264.1"/>
    </source>
</evidence>
<name>A0A564Y9Q4_HYMDI</name>
<keyword evidence="2" id="KW-1185">Reference proteome</keyword>